<accession>A0A0A2V1T8</accession>
<dbReference type="CDD" id="cd13585">
    <property type="entry name" value="PBP2_TMBP_like"/>
    <property type="match status" value="1"/>
</dbReference>
<dbReference type="PANTHER" id="PTHR43649">
    <property type="entry name" value="ARABINOSE-BINDING PROTEIN-RELATED"/>
    <property type="match status" value="1"/>
</dbReference>
<evidence type="ECO:0000313" key="8">
    <source>
        <dbReference type="Proteomes" id="UP000030153"/>
    </source>
</evidence>
<evidence type="ECO:0000256" key="6">
    <source>
        <dbReference type="SAM" id="SignalP"/>
    </source>
</evidence>
<feature type="signal peptide" evidence="6">
    <location>
        <begin position="1"/>
        <end position="22"/>
    </location>
</feature>
<evidence type="ECO:0000256" key="3">
    <source>
        <dbReference type="ARBA" id="ARBA00023136"/>
    </source>
</evidence>
<keyword evidence="8" id="KW-1185">Reference proteome</keyword>
<dbReference type="RefSeq" id="WP_036779047.1">
    <property type="nucleotide sequence ID" value="NZ_AVBG01000001.1"/>
</dbReference>
<dbReference type="Gene3D" id="3.40.190.10">
    <property type="entry name" value="Periplasmic binding protein-like II"/>
    <property type="match status" value="1"/>
</dbReference>
<dbReference type="eggNOG" id="COG1653">
    <property type="taxonomic scope" value="Bacteria"/>
</dbReference>
<dbReference type="Pfam" id="PF01547">
    <property type="entry name" value="SBP_bac_1"/>
    <property type="match status" value="1"/>
</dbReference>
<feature type="chain" id="PRO_5038769719" evidence="6">
    <location>
        <begin position="23"/>
        <end position="445"/>
    </location>
</feature>
<evidence type="ECO:0000256" key="2">
    <source>
        <dbReference type="ARBA" id="ARBA00022729"/>
    </source>
</evidence>
<dbReference type="PANTHER" id="PTHR43649:SF33">
    <property type="entry name" value="POLYGALACTURONAN_RHAMNOGALACTURONAN-BINDING PROTEIN YTCQ"/>
    <property type="match status" value="1"/>
</dbReference>
<dbReference type="SUPFAM" id="SSF53850">
    <property type="entry name" value="Periplasmic binding protein-like II"/>
    <property type="match status" value="1"/>
</dbReference>
<dbReference type="InterPro" id="IPR006059">
    <property type="entry name" value="SBP"/>
</dbReference>
<dbReference type="InterPro" id="IPR050490">
    <property type="entry name" value="Bact_solute-bd_prot1"/>
</dbReference>
<dbReference type="Proteomes" id="UP000030153">
    <property type="component" value="Unassembled WGS sequence"/>
</dbReference>
<organism evidence="7 8">
    <name type="scientific">Pontibacillus chungwhensis BH030062</name>
    <dbReference type="NCBI Taxonomy" id="1385513"/>
    <lineage>
        <taxon>Bacteria</taxon>
        <taxon>Bacillati</taxon>
        <taxon>Bacillota</taxon>
        <taxon>Bacilli</taxon>
        <taxon>Bacillales</taxon>
        <taxon>Bacillaceae</taxon>
        <taxon>Pontibacillus</taxon>
    </lineage>
</organism>
<dbReference type="EMBL" id="AVBG01000001">
    <property type="protein sequence ID" value="KGP92998.1"/>
    <property type="molecule type" value="Genomic_DNA"/>
</dbReference>
<evidence type="ECO:0000313" key="7">
    <source>
        <dbReference type="EMBL" id="KGP92998.1"/>
    </source>
</evidence>
<comment type="caution">
    <text evidence="7">The sequence shown here is derived from an EMBL/GenBank/DDBJ whole genome shotgun (WGS) entry which is preliminary data.</text>
</comment>
<sequence>MKYSQKFGLLLLLSLILAFALAGCSNESDADSENSGEQVEIKLGYYSSGSADEKMEELIDQFEEKHPNIKVTTQNAPYSQFFQKLDTQIAGNNAPDVWLSDGVLVSKYAERGAAKDVTDWIERDLNKDEYYGLDFNKDATGKYFAVPQGIQIGALFYNKDMFDEAGVDYPDDTWTWDQLQETAERLTIDANGKRATDDGFNSDAVNQYGMTFFNITEGWMPVLKSYGGGVLDEELKNSVIDSKENKEAMKWMVEGMQKGVLTDPSDLQSFQSPMSPFPSGTAAMRIGIYARVLAANETGINYDVTVLPKGPDGKRFAPVIANSWIVNNNSSDEKAEAAWEWVKFWVTEDEVQKEWAELGEAVPVKKSVANSDLFLNSGDNKINKQAFLDSFEFAGTLDTNAVWSEWLQKFNDNINRAFLNETSIEEALQQADKEVTKVLDDFYKE</sequence>
<keyword evidence="5" id="KW-0449">Lipoprotein</keyword>
<proteinExistence type="predicted"/>
<reference evidence="7 8" key="1">
    <citation type="submission" date="2013-08" db="EMBL/GenBank/DDBJ databases">
        <title>Genome of Pontibacillus chungwhensis.</title>
        <authorList>
            <person name="Wang Q."/>
            <person name="Wang G."/>
        </authorList>
    </citation>
    <scope>NUCLEOTIDE SEQUENCE [LARGE SCALE GENOMIC DNA]</scope>
    <source>
        <strain evidence="7 8">BH030062</strain>
    </source>
</reference>
<evidence type="ECO:0000256" key="5">
    <source>
        <dbReference type="ARBA" id="ARBA00023288"/>
    </source>
</evidence>
<dbReference type="OrthoDB" id="9782846at2"/>
<protein>
    <submittedName>
        <fullName evidence="7">ABC transporter substrate-binding protein</fullName>
    </submittedName>
</protein>
<name>A0A0A2V1T8_9BACI</name>
<keyword evidence="1" id="KW-1003">Cell membrane</keyword>
<evidence type="ECO:0000256" key="4">
    <source>
        <dbReference type="ARBA" id="ARBA00023139"/>
    </source>
</evidence>
<dbReference type="STRING" id="1385513.N780_11725"/>
<dbReference type="PROSITE" id="PS51257">
    <property type="entry name" value="PROKAR_LIPOPROTEIN"/>
    <property type="match status" value="1"/>
</dbReference>
<keyword evidence="2 6" id="KW-0732">Signal</keyword>
<keyword evidence="3" id="KW-0472">Membrane</keyword>
<keyword evidence="4" id="KW-0564">Palmitate</keyword>
<evidence type="ECO:0000256" key="1">
    <source>
        <dbReference type="ARBA" id="ARBA00022475"/>
    </source>
</evidence>
<dbReference type="AlphaFoldDB" id="A0A0A2V1T8"/>
<gene>
    <name evidence="7" type="ORF">N780_11725</name>
</gene>